<accession>A0A1L3KF57</accession>
<organism evidence="7">
    <name type="scientific">Hubei toti-like virus 12</name>
    <dbReference type="NCBI Taxonomy" id="1923300"/>
    <lineage>
        <taxon>Viruses</taxon>
        <taxon>Riboviria</taxon>
        <taxon>Orthornavirae</taxon>
        <taxon>Duplornaviricota</taxon>
        <taxon>Chrymotiviricetes</taxon>
        <taxon>Ghabrivirales</taxon>
        <taxon>Betatotivirineae</taxon>
        <taxon>Inseviridae</taxon>
        <taxon>Insevirus</taxon>
        <taxon>Insevirus go</taxon>
    </lineage>
</organism>
<keyword evidence="4" id="KW-0548">Nucleotidyltransferase</keyword>
<dbReference type="EC" id="2.7.7.48" evidence="1"/>
<keyword evidence="8" id="KW-1185">Reference proteome</keyword>
<evidence type="ECO:0000256" key="4">
    <source>
        <dbReference type="ARBA" id="ARBA00022695"/>
    </source>
</evidence>
<keyword evidence="5" id="KW-0693">Viral RNA replication</keyword>
<dbReference type="PROSITE" id="PS50507">
    <property type="entry name" value="RDRP_SSRNA_POS"/>
    <property type="match status" value="1"/>
</dbReference>
<evidence type="ECO:0000256" key="5">
    <source>
        <dbReference type="ARBA" id="ARBA00022953"/>
    </source>
</evidence>
<dbReference type="OrthoDB" id="6522at10239"/>
<proteinExistence type="predicted"/>
<dbReference type="Proteomes" id="UP000201375">
    <property type="component" value="Segment"/>
</dbReference>
<dbReference type="PROSITE" id="PS51257">
    <property type="entry name" value="PROKAR_LIPOPROTEIN"/>
    <property type="match status" value="1"/>
</dbReference>
<sequence>MARSMVGLAVGWSACCNTLFGFKHPNGCTCRCCEWTALFFSGEAKPKPCKRGANDRTGTSHESAGVECGSCARCVIDRTRSSGTYIKSNQRFYERSTRRVTVSDAQLPLYWDPGYWVQAINLLQPASSSIEFHDDLSLHRSRYKIHSAPGVGVYSRPMSFYLDTLAQLEVGCGIGSPYWVLAVLLQRARAAQDPQLSCYQWLKGLTEHIETMDGDRFVCSQILVGLERVTPPKQWSKDDLIADAKNWVGPNKTWASSRGVREWVEGWVEKKFAKWQRTMDMIGRENLSFEEFVQDPTRWATSGGAPRVEWEGDEYRSKWAWAMKNISEGKYLYAQAKTMPNIAHAAIKEEPSKTRLVITTPMSSYLRQSYVMYLFGIPELNSPIYGNKQLGELNNVKWASYCSIDAKAFDHQIPIWFIKLVMEHLFKSVGREDLWYEERAHINRLKIEVFGEIIPYHGGVLSGWRLTSLLGTLASQALCEWLILQGVNTNFVVQGDDILLYSAEPIPPNVPDMVQEFGLKIDPVVSIPRTCGYFLRRAYGGSFNLMSSGRALRSLFYASPWVERSQFQTPNSLARSWLQFMSRVPGKSARPWLLRQAAADMARWARWPGWTKNRWFELLTTDAGLGGLGTVDTHIYRQYLPQIKEDIDRSRHARTAWKRLYEYFVPVSGLMAAKDQQVFYRMSYRPYVRPTPPTSAPKLATDWADGVNKTDMCFNVMQGGFKALPEDVKRSAPHWLRTQPWFRVLDWLLRPEEMTAPQHLCIQPWVLNEMLQSDISAADRVLHNMKKGVISKKFSMYQWILARAGKLMVALGSW</sequence>
<dbReference type="KEGG" id="vg:30853987"/>
<name>A0A1L3KF57_9VIRU</name>
<protein>
    <recommendedName>
        <fullName evidence="1">RNA-directed RNA polymerase</fullName>
        <ecNumber evidence="1">2.7.7.48</ecNumber>
    </recommendedName>
</protein>
<feature type="domain" description="RdRp catalytic" evidence="6">
    <location>
        <begin position="399"/>
        <end position="510"/>
    </location>
</feature>
<evidence type="ECO:0000313" key="8">
    <source>
        <dbReference type="Proteomes" id="UP000201375"/>
    </source>
</evidence>
<keyword evidence="3" id="KW-0808">Transferase</keyword>
<evidence type="ECO:0000259" key="6">
    <source>
        <dbReference type="PROSITE" id="PS50507"/>
    </source>
</evidence>
<dbReference type="GO" id="GO:0039694">
    <property type="term" value="P:viral RNA genome replication"/>
    <property type="evidence" value="ECO:0007669"/>
    <property type="project" value="InterPro"/>
</dbReference>
<dbReference type="RefSeq" id="YP_009336693.1">
    <property type="nucleotide sequence ID" value="NC_032831.1"/>
</dbReference>
<reference evidence="7" key="1">
    <citation type="journal article" date="2016" name="Nature">
        <title>Redefining the invertebrate RNA virosphere.</title>
        <authorList>
            <person name="Shi M."/>
            <person name="Lin X.D."/>
            <person name="Tian J.H."/>
            <person name="Chen L.J."/>
            <person name="Chen X."/>
            <person name="Li C.X."/>
            <person name="Qin X.C."/>
            <person name="Li J."/>
            <person name="Cao J.P."/>
            <person name="Eden J.S."/>
            <person name="Buchmann J."/>
            <person name="Wang W."/>
            <person name="Xu J."/>
            <person name="Holmes E.C."/>
            <person name="Zhang Y.Z."/>
        </authorList>
    </citation>
    <scope>NUCLEOTIDE SEQUENCE [LARGE SCALE GENOMIC DNA]</scope>
    <source>
        <strain evidence="7">HC21305</strain>
    </source>
</reference>
<dbReference type="InterPro" id="IPR043502">
    <property type="entry name" value="DNA/RNA_pol_sf"/>
</dbReference>
<evidence type="ECO:0000256" key="2">
    <source>
        <dbReference type="ARBA" id="ARBA00022484"/>
    </source>
</evidence>
<dbReference type="InterPro" id="IPR007094">
    <property type="entry name" value="RNA-dir_pol_PSvirus"/>
</dbReference>
<dbReference type="SUPFAM" id="SSF56672">
    <property type="entry name" value="DNA/RNA polymerases"/>
    <property type="match status" value="1"/>
</dbReference>
<evidence type="ECO:0000313" key="7">
    <source>
        <dbReference type="EMBL" id="APG76004.1"/>
    </source>
</evidence>
<dbReference type="GO" id="GO:0003968">
    <property type="term" value="F:RNA-directed RNA polymerase activity"/>
    <property type="evidence" value="ECO:0007669"/>
    <property type="project" value="InterPro"/>
</dbReference>
<evidence type="ECO:0000256" key="3">
    <source>
        <dbReference type="ARBA" id="ARBA00022679"/>
    </source>
</evidence>
<evidence type="ECO:0000256" key="1">
    <source>
        <dbReference type="ARBA" id="ARBA00012494"/>
    </source>
</evidence>
<dbReference type="GeneID" id="30853987"/>
<dbReference type="EMBL" id="KX882956">
    <property type="protein sequence ID" value="APG76004.1"/>
    <property type="molecule type" value="Genomic_RNA"/>
</dbReference>
<keyword evidence="2" id="KW-0696">RNA-directed RNA polymerase</keyword>